<dbReference type="AlphaFoldDB" id="A0A444PYH8"/>
<dbReference type="SMART" id="SM00354">
    <property type="entry name" value="HTH_LACI"/>
    <property type="match status" value="1"/>
</dbReference>
<dbReference type="Proteomes" id="UP000288547">
    <property type="component" value="Unassembled WGS sequence"/>
</dbReference>
<dbReference type="PROSITE" id="PS50932">
    <property type="entry name" value="HTH_LACI_2"/>
    <property type="match status" value="1"/>
</dbReference>
<keyword evidence="3" id="KW-0804">Transcription</keyword>
<name>A0A444PYH8_9MICO</name>
<keyword evidence="1" id="KW-0805">Transcription regulation</keyword>
<feature type="domain" description="HTH lacI-type" evidence="4">
    <location>
        <begin position="13"/>
        <end position="67"/>
    </location>
</feature>
<dbReference type="InterPro" id="IPR010982">
    <property type="entry name" value="Lambda_DNA-bd_dom_sf"/>
</dbReference>
<reference evidence="6 7" key="1">
    <citation type="submission" date="2018-12" db="EMBL/GenBank/DDBJ databases">
        <authorList>
            <person name="Li F."/>
        </authorList>
    </citation>
    <scope>NUCLEOTIDE SEQUENCE [LARGE SCALE GENOMIC DNA]</scope>
    <source>
        <strain evidence="6 7">11W25H-1</strain>
    </source>
</reference>
<evidence type="ECO:0000259" key="4">
    <source>
        <dbReference type="PROSITE" id="PS50932"/>
    </source>
</evidence>
<dbReference type="CDD" id="cd06267">
    <property type="entry name" value="PBP1_LacI_sugar_binding-like"/>
    <property type="match status" value="1"/>
</dbReference>
<proteinExistence type="predicted"/>
<accession>A0A444PYH8</accession>
<dbReference type="CDD" id="cd01392">
    <property type="entry name" value="HTH_LacI"/>
    <property type="match status" value="1"/>
</dbReference>
<dbReference type="PANTHER" id="PTHR30146:SF109">
    <property type="entry name" value="HTH-TYPE TRANSCRIPTIONAL REGULATOR GALS"/>
    <property type="match status" value="1"/>
</dbReference>
<gene>
    <name evidence="6" type="ORF">ELQ90_02645</name>
</gene>
<dbReference type="Gene3D" id="3.40.50.2300">
    <property type="match status" value="2"/>
</dbReference>
<dbReference type="EMBL" id="RZNB01000001">
    <property type="protein sequence ID" value="RWZ52857.1"/>
    <property type="molecule type" value="Genomic_DNA"/>
</dbReference>
<evidence type="ECO:0000256" key="2">
    <source>
        <dbReference type="ARBA" id="ARBA00023125"/>
    </source>
</evidence>
<dbReference type="InterPro" id="IPR028082">
    <property type="entry name" value="Peripla_BP_I"/>
</dbReference>
<keyword evidence="2" id="KW-0238">DNA-binding</keyword>
<dbReference type="PANTHER" id="PTHR30146">
    <property type="entry name" value="LACI-RELATED TRANSCRIPTIONAL REPRESSOR"/>
    <property type="match status" value="1"/>
</dbReference>
<dbReference type="Pfam" id="PF00356">
    <property type="entry name" value="LacI"/>
    <property type="match status" value="1"/>
</dbReference>
<dbReference type="RefSeq" id="WP_128493700.1">
    <property type="nucleotide sequence ID" value="NZ_RZNB01000001.1"/>
</dbReference>
<evidence type="ECO:0000259" key="5">
    <source>
        <dbReference type="PROSITE" id="PS50943"/>
    </source>
</evidence>
<dbReference type="Pfam" id="PF13377">
    <property type="entry name" value="Peripla_BP_3"/>
    <property type="match status" value="1"/>
</dbReference>
<protein>
    <submittedName>
        <fullName evidence="6">LacI family transcriptional regulator</fullName>
    </submittedName>
</protein>
<dbReference type="GO" id="GO:0003700">
    <property type="term" value="F:DNA-binding transcription factor activity"/>
    <property type="evidence" value="ECO:0007669"/>
    <property type="project" value="TreeGrafter"/>
</dbReference>
<evidence type="ECO:0000256" key="3">
    <source>
        <dbReference type="ARBA" id="ARBA00023163"/>
    </source>
</evidence>
<dbReference type="SUPFAM" id="SSF53822">
    <property type="entry name" value="Periplasmic binding protein-like I"/>
    <property type="match status" value="1"/>
</dbReference>
<dbReference type="PROSITE" id="PS50943">
    <property type="entry name" value="HTH_CROC1"/>
    <property type="match status" value="1"/>
</dbReference>
<sequence length="342" mass="35912">MPTVTGHPERHAPTLEAVAEAAGVSRATVSRVVNGSPSVRGAVVEAVQKAIADLGYVPNRAARSLASSRTHSIALLVPEDVSRFFGDPYFASFTGGLDRRLADTEYVLNLVVARDDPGRKAVRYVRGGNVDGAIVVSHHRGHDFLRQLEGSVPIVYGGRPDVALSAEPVFVDVDNEAGGHLATRHLIESGRTRIATIAGPEDMPAALDRLAGFRRALREAGLPDDAVVHANFTASGGAEAMRTLLSRHSDLDAVFSASDLMASGALTALASRGVDVPGDVAIVGYDDSPAATWGEIGLTTVRQPSELMGATAVDVLLRLLAGDADVPHENIVQTELVIRDSA</sequence>
<evidence type="ECO:0000256" key="1">
    <source>
        <dbReference type="ARBA" id="ARBA00023015"/>
    </source>
</evidence>
<keyword evidence="7" id="KW-1185">Reference proteome</keyword>
<feature type="domain" description="HTH cro/C1-type" evidence="5">
    <location>
        <begin position="14"/>
        <end position="57"/>
    </location>
</feature>
<evidence type="ECO:0000313" key="6">
    <source>
        <dbReference type="EMBL" id="RWZ52857.1"/>
    </source>
</evidence>
<comment type="caution">
    <text evidence="6">The sequence shown here is derived from an EMBL/GenBank/DDBJ whole genome shotgun (WGS) entry which is preliminary data.</text>
</comment>
<dbReference type="InterPro" id="IPR001387">
    <property type="entry name" value="Cro/C1-type_HTH"/>
</dbReference>
<evidence type="ECO:0000313" key="7">
    <source>
        <dbReference type="Proteomes" id="UP000288547"/>
    </source>
</evidence>
<dbReference type="OrthoDB" id="4268837at2"/>
<dbReference type="InterPro" id="IPR000843">
    <property type="entry name" value="HTH_LacI"/>
</dbReference>
<dbReference type="InterPro" id="IPR046335">
    <property type="entry name" value="LacI/GalR-like_sensor"/>
</dbReference>
<dbReference type="Gene3D" id="1.10.260.40">
    <property type="entry name" value="lambda repressor-like DNA-binding domains"/>
    <property type="match status" value="1"/>
</dbReference>
<organism evidence="6 7">
    <name type="scientific">Labedella phragmitis</name>
    <dbReference type="NCBI Taxonomy" id="2498849"/>
    <lineage>
        <taxon>Bacteria</taxon>
        <taxon>Bacillati</taxon>
        <taxon>Actinomycetota</taxon>
        <taxon>Actinomycetes</taxon>
        <taxon>Micrococcales</taxon>
        <taxon>Microbacteriaceae</taxon>
        <taxon>Labedella</taxon>
    </lineage>
</organism>
<dbReference type="SUPFAM" id="SSF47413">
    <property type="entry name" value="lambda repressor-like DNA-binding domains"/>
    <property type="match status" value="1"/>
</dbReference>
<dbReference type="GO" id="GO:0000976">
    <property type="term" value="F:transcription cis-regulatory region binding"/>
    <property type="evidence" value="ECO:0007669"/>
    <property type="project" value="TreeGrafter"/>
</dbReference>